<dbReference type="Pfam" id="PF12937">
    <property type="entry name" value="F-box-like"/>
    <property type="match status" value="1"/>
</dbReference>
<dbReference type="InterPro" id="IPR001810">
    <property type="entry name" value="F-box_dom"/>
</dbReference>
<dbReference type="Gramene" id="TraesCS6D02G367500.1">
    <property type="protein sequence ID" value="TraesCS6D02G367500.1"/>
    <property type="gene ID" value="TraesCS6D02G367500"/>
</dbReference>
<dbReference type="InterPro" id="IPR036047">
    <property type="entry name" value="F-box-like_dom_sf"/>
</dbReference>
<dbReference type="Gene3D" id="1.20.1280.50">
    <property type="match status" value="1"/>
</dbReference>
<dbReference type="Gramene" id="TraesWEE_scaffold_064934_01G000100.1">
    <property type="protein sequence ID" value="TraesWEE_scaffold_064934_01G000100.1"/>
    <property type="gene ID" value="TraesWEE_scaffold_064934_01G000100"/>
</dbReference>
<evidence type="ECO:0000313" key="2">
    <source>
        <dbReference type="EnsemblPlants" id="TraesCS6D02G367500.1"/>
    </source>
</evidence>
<evidence type="ECO:0000259" key="1">
    <source>
        <dbReference type="PROSITE" id="PS50181"/>
    </source>
</evidence>
<dbReference type="SUPFAM" id="SSF81383">
    <property type="entry name" value="F-box domain"/>
    <property type="match status" value="1"/>
</dbReference>
<dbReference type="Gramene" id="TraesCS6D03G0848000.1">
    <property type="protein sequence ID" value="TraesCS6D03G0848000.1.CDS"/>
    <property type="gene ID" value="TraesCS6D03G0848000"/>
</dbReference>
<dbReference type="STRING" id="4565.A0A3B6QNS5"/>
<dbReference type="PANTHER" id="PTHR32278">
    <property type="entry name" value="F-BOX DOMAIN-CONTAINING PROTEIN"/>
    <property type="match status" value="1"/>
</dbReference>
<organism evidence="2">
    <name type="scientific">Triticum aestivum</name>
    <name type="common">Wheat</name>
    <dbReference type="NCBI Taxonomy" id="4565"/>
    <lineage>
        <taxon>Eukaryota</taxon>
        <taxon>Viridiplantae</taxon>
        <taxon>Streptophyta</taxon>
        <taxon>Embryophyta</taxon>
        <taxon>Tracheophyta</taxon>
        <taxon>Spermatophyta</taxon>
        <taxon>Magnoliopsida</taxon>
        <taxon>Liliopsida</taxon>
        <taxon>Poales</taxon>
        <taxon>Poaceae</taxon>
        <taxon>BOP clade</taxon>
        <taxon>Pooideae</taxon>
        <taxon>Triticodae</taxon>
        <taxon>Triticeae</taxon>
        <taxon>Triticinae</taxon>
        <taxon>Triticum</taxon>
    </lineage>
</organism>
<feature type="domain" description="F-box" evidence="1">
    <location>
        <begin position="5"/>
        <end position="51"/>
    </location>
</feature>
<name>A0A3B6QNS5_WHEAT</name>
<evidence type="ECO:0000313" key="3">
    <source>
        <dbReference type="Proteomes" id="UP000019116"/>
    </source>
</evidence>
<dbReference type="OrthoDB" id="10296616at2759"/>
<reference evidence="2" key="1">
    <citation type="submission" date="2018-08" db="EMBL/GenBank/DDBJ databases">
        <authorList>
            <person name="Rossello M."/>
        </authorList>
    </citation>
    <scope>NUCLEOTIDE SEQUENCE [LARGE SCALE GENOMIC DNA]</scope>
    <source>
        <strain evidence="2">cv. Chinese Spring</strain>
    </source>
</reference>
<reference evidence="2" key="2">
    <citation type="submission" date="2018-10" db="UniProtKB">
        <authorList>
            <consortium name="EnsemblPlants"/>
        </authorList>
    </citation>
    <scope>IDENTIFICATION</scope>
</reference>
<dbReference type="PANTHER" id="PTHR32278:SF133">
    <property type="entry name" value="F-BOX DOMAIN-CONTAINING PROTEIN"/>
    <property type="match status" value="1"/>
</dbReference>
<dbReference type="OMA" id="FIPRKLM"/>
<keyword evidence="3" id="KW-1185">Reference proteome</keyword>
<dbReference type="EnsemblPlants" id="TraesCS6D02G367500.1">
    <property type="protein sequence ID" value="TraesCS6D02G367500.1"/>
    <property type="gene ID" value="TraesCS6D02G367500"/>
</dbReference>
<dbReference type="AlphaFoldDB" id="A0A3B6QNS5"/>
<dbReference type="PROSITE" id="PS50181">
    <property type="entry name" value="FBOX"/>
    <property type="match status" value="1"/>
</dbReference>
<sequence>METASSEIGRLPEKLLVRVISLTSPVAASHAASVSRAFRAAADSDTVWSCFVPRELPRFAKKQISPSTASKKALFRRLSCLPAFIPRKLMHMRLDKATGAKCFMLSAEILQITKYRRYQKCCSCCFLFVSFWS</sequence>
<dbReference type="Gramene" id="TraesCAD_scaffold_027071_01G000300.1">
    <property type="protein sequence ID" value="TraesCAD_scaffold_027071_01G000300.1"/>
    <property type="gene ID" value="TraesCAD_scaffold_027071_01G000300"/>
</dbReference>
<proteinExistence type="predicted"/>
<dbReference type="Proteomes" id="UP000019116">
    <property type="component" value="Chromosome 6D"/>
</dbReference>
<accession>A0A3B6QNS5</accession>
<protein>
    <recommendedName>
        <fullName evidence="1">F-box domain-containing protein</fullName>
    </recommendedName>
</protein>